<dbReference type="GO" id="GO:0042795">
    <property type="term" value="P:snRNA transcription by RNA polymerase II"/>
    <property type="evidence" value="ECO:0007669"/>
    <property type="project" value="TreeGrafter"/>
</dbReference>
<feature type="domain" description="SANT" evidence="7">
    <location>
        <begin position="1"/>
        <end position="39"/>
    </location>
</feature>
<feature type="domain" description="Myb-like" evidence="6">
    <location>
        <begin position="48"/>
        <end position="99"/>
    </location>
</feature>
<keyword evidence="10" id="KW-1185">Reference proteome</keyword>
<dbReference type="OrthoDB" id="2143914at2759"/>
<keyword evidence="1" id="KW-0805">Transcription regulation</keyword>
<feature type="domain" description="HTH myb-type" evidence="8">
    <location>
        <begin position="1"/>
        <end position="51"/>
    </location>
</feature>
<accession>A0A084AH08</accession>
<dbReference type="InterPro" id="IPR017884">
    <property type="entry name" value="SANT_dom"/>
</dbReference>
<dbReference type="Pfam" id="PF00249">
    <property type="entry name" value="Myb_DNA-binding"/>
    <property type="match status" value="2"/>
</dbReference>
<keyword evidence="2" id="KW-0238">DNA-binding</keyword>
<dbReference type="InterPro" id="IPR051575">
    <property type="entry name" value="Myb-like_DNA-bd"/>
</dbReference>
<name>A0A084AH08_STACB</name>
<feature type="domain" description="Myb-like" evidence="6">
    <location>
        <begin position="1"/>
        <end position="47"/>
    </location>
</feature>
<dbReference type="InterPro" id="IPR009057">
    <property type="entry name" value="Homeodomain-like_sf"/>
</dbReference>
<evidence type="ECO:0000256" key="3">
    <source>
        <dbReference type="ARBA" id="ARBA00023163"/>
    </source>
</evidence>
<keyword evidence="3" id="KW-0804">Transcription</keyword>
<feature type="compositionally biased region" description="Acidic residues" evidence="5">
    <location>
        <begin position="140"/>
        <end position="164"/>
    </location>
</feature>
<evidence type="ECO:0000259" key="8">
    <source>
        <dbReference type="PROSITE" id="PS51294"/>
    </source>
</evidence>
<reference evidence="9 10" key="1">
    <citation type="journal article" date="2014" name="BMC Genomics">
        <title>Comparative genome sequencing reveals chemotype-specific gene clusters in the toxigenic black mold Stachybotrys.</title>
        <authorList>
            <person name="Semeiks J."/>
            <person name="Borek D."/>
            <person name="Otwinowski Z."/>
            <person name="Grishin N.V."/>
        </authorList>
    </citation>
    <scope>NUCLEOTIDE SEQUENCE [LARGE SCALE GENOMIC DNA]</scope>
    <source>
        <strain evidence="10">CBS 109288 / IBT 7711</strain>
    </source>
</reference>
<dbReference type="PROSITE" id="PS51294">
    <property type="entry name" value="HTH_MYB"/>
    <property type="match status" value="2"/>
</dbReference>
<gene>
    <name evidence="9" type="ORF">S7711_10743</name>
</gene>
<dbReference type="PANTHER" id="PTHR46621:SF1">
    <property type="entry name" value="SNRNA-ACTIVATING PROTEIN COMPLEX SUBUNIT 4"/>
    <property type="match status" value="1"/>
</dbReference>
<proteinExistence type="predicted"/>
<organism evidence="9 10">
    <name type="scientific">Stachybotrys chartarum (strain CBS 109288 / IBT 7711)</name>
    <name type="common">Toxic black mold</name>
    <name type="synonym">Stilbospora chartarum</name>
    <dbReference type="NCBI Taxonomy" id="1280523"/>
    <lineage>
        <taxon>Eukaryota</taxon>
        <taxon>Fungi</taxon>
        <taxon>Dikarya</taxon>
        <taxon>Ascomycota</taxon>
        <taxon>Pezizomycotina</taxon>
        <taxon>Sordariomycetes</taxon>
        <taxon>Hypocreomycetidae</taxon>
        <taxon>Hypocreales</taxon>
        <taxon>Stachybotryaceae</taxon>
        <taxon>Stachybotrys</taxon>
    </lineage>
</organism>
<sequence length="251" mass="28090">MKGPWSIEEDERLMKAVQKYGPSWAQVASDVRSRNADQCSSHWSQVLDPNINYCDWTPEEDESLLHSVLTHGTNWKTIAGRHVPKRNTLALKNRYSTLRSRHKNSKTINATNAEQANNFDANMSAGTSSAALTWKQNYEELPDWDDGDDDSISDDGNDERENTEDIGTVNEREGHFETNNTMTGLSERAQGETLQNADGIQMPWDSSADGSEEMYSAPCKELPVTGFLGQVPTSIEIGPHRRVNIPSHKIP</sequence>
<evidence type="ECO:0000256" key="2">
    <source>
        <dbReference type="ARBA" id="ARBA00023125"/>
    </source>
</evidence>
<evidence type="ECO:0000256" key="4">
    <source>
        <dbReference type="ARBA" id="ARBA00023242"/>
    </source>
</evidence>
<dbReference type="Gene3D" id="1.10.10.60">
    <property type="entry name" value="Homeodomain-like"/>
    <property type="match status" value="2"/>
</dbReference>
<feature type="region of interest" description="Disordered" evidence="5">
    <location>
        <begin position="140"/>
        <end position="165"/>
    </location>
</feature>
<dbReference type="Proteomes" id="UP000028045">
    <property type="component" value="Unassembled WGS sequence"/>
</dbReference>
<dbReference type="PROSITE" id="PS51293">
    <property type="entry name" value="SANT"/>
    <property type="match status" value="1"/>
</dbReference>
<evidence type="ECO:0000313" key="10">
    <source>
        <dbReference type="Proteomes" id="UP000028045"/>
    </source>
</evidence>
<dbReference type="InterPro" id="IPR001005">
    <property type="entry name" value="SANT/Myb"/>
</dbReference>
<dbReference type="HOGENOM" id="CLU_1107718_0_0_1"/>
<dbReference type="SMART" id="SM00717">
    <property type="entry name" value="SANT"/>
    <property type="match status" value="2"/>
</dbReference>
<dbReference type="GO" id="GO:0042796">
    <property type="term" value="P:snRNA transcription by RNA polymerase III"/>
    <property type="evidence" value="ECO:0007669"/>
    <property type="project" value="TreeGrafter"/>
</dbReference>
<evidence type="ECO:0000313" key="9">
    <source>
        <dbReference type="EMBL" id="KEY64587.1"/>
    </source>
</evidence>
<evidence type="ECO:0000256" key="1">
    <source>
        <dbReference type="ARBA" id="ARBA00023015"/>
    </source>
</evidence>
<evidence type="ECO:0000256" key="5">
    <source>
        <dbReference type="SAM" id="MobiDB-lite"/>
    </source>
</evidence>
<evidence type="ECO:0000259" key="6">
    <source>
        <dbReference type="PROSITE" id="PS50090"/>
    </source>
</evidence>
<protein>
    <submittedName>
        <fullName evidence="9">Uncharacterized protein</fullName>
    </submittedName>
</protein>
<dbReference type="EMBL" id="KL648733">
    <property type="protein sequence ID" value="KEY64587.1"/>
    <property type="molecule type" value="Genomic_DNA"/>
</dbReference>
<dbReference type="InterPro" id="IPR017930">
    <property type="entry name" value="Myb_dom"/>
</dbReference>
<dbReference type="GO" id="GO:0001006">
    <property type="term" value="F:RNA polymerase III type 3 promoter sequence-specific DNA binding"/>
    <property type="evidence" value="ECO:0007669"/>
    <property type="project" value="TreeGrafter"/>
</dbReference>
<dbReference type="PANTHER" id="PTHR46621">
    <property type="entry name" value="SNRNA-ACTIVATING PROTEIN COMPLEX SUBUNIT 4"/>
    <property type="match status" value="1"/>
</dbReference>
<dbReference type="SUPFAM" id="SSF46689">
    <property type="entry name" value="Homeodomain-like"/>
    <property type="match status" value="1"/>
</dbReference>
<dbReference type="GO" id="GO:0019185">
    <property type="term" value="C:snRNA-activating protein complex"/>
    <property type="evidence" value="ECO:0007669"/>
    <property type="project" value="TreeGrafter"/>
</dbReference>
<dbReference type="AlphaFoldDB" id="A0A084AH08"/>
<keyword evidence="4" id="KW-0539">Nucleus</keyword>
<dbReference type="PROSITE" id="PS50090">
    <property type="entry name" value="MYB_LIKE"/>
    <property type="match status" value="2"/>
</dbReference>
<evidence type="ECO:0000259" key="7">
    <source>
        <dbReference type="PROSITE" id="PS51293"/>
    </source>
</evidence>
<feature type="domain" description="HTH myb-type" evidence="8">
    <location>
        <begin position="54"/>
        <end position="103"/>
    </location>
</feature>
<dbReference type="CDD" id="cd00167">
    <property type="entry name" value="SANT"/>
    <property type="match status" value="2"/>
</dbReference>
<dbReference type="GO" id="GO:0000978">
    <property type="term" value="F:RNA polymerase II cis-regulatory region sequence-specific DNA binding"/>
    <property type="evidence" value="ECO:0007669"/>
    <property type="project" value="TreeGrafter"/>
</dbReference>